<feature type="domain" description="DUF4005" evidence="5">
    <location>
        <begin position="568"/>
        <end position="633"/>
    </location>
</feature>
<name>A0AAW0LGA5_QUESU</name>
<evidence type="ECO:0000256" key="2">
    <source>
        <dbReference type="ARBA" id="ARBA00024341"/>
    </source>
</evidence>
<evidence type="ECO:0000259" key="5">
    <source>
        <dbReference type="Pfam" id="PF13178"/>
    </source>
</evidence>
<evidence type="ECO:0000256" key="3">
    <source>
        <dbReference type="ARBA" id="ARBA00024378"/>
    </source>
</evidence>
<gene>
    <name evidence="6" type="primary">IQD31_2</name>
    <name evidence="6" type="ORF">CFP56_000664</name>
</gene>
<comment type="caution">
    <text evidence="6">The sequence shown here is derived from an EMBL/GenBank/DDBJ whole genome shotgun (WGS) entry which is preliminary data.</text>
</comment>
<dbReference type="Proteomes" id="UP000237347">
    <property type="component" value="Unassembled WGS sequence"/>
</dbReference>
<evidence type="ECO:0000313" key="6">
    <source>
        <dbReference type="EMBL" id="KAK7850535.1"/>
    </source>
</evidence>
<dbReference type="Pfam" id="PF00612">
    <property type="entry name" value="IQ"/>
    <property type="match status" value="2"/>
</dbReference>
<dbReference type="PANTHER" id="PTHR32295:SF10">
    <property type="entry name" value="PROTEIN IQ-DOMAIN 25"/>
    <property type="match status" value="1"/>
</dbReference>
<evidence type="ECO:0000313" key="7">
    <source>
        <dbReference type="Proteomes" id="UP000237347"/>
    </source>
</evidence>
<dbReference type="GO" id="GO:0005516">
    <property type="term" value="F:calmodulin binding"/>
    <property type="evidence" value="ECO:0007669"/>
    <property type="project" value="UniProtKB-KW"/>
</dbReference>
<sequence>MGRATRWLKGLFGIKKDTENSNASNRRDKKWCSSIGSNSGRDSVALKALRALKGLVKLQALVRGYLVRKQATATLHSMQALIRAQATVRAQKARGLINKETNRFEIRARKSLERFEDTRSEQQTAPIHSRRLSAPLDTTINSIDESPKIVEVDTGTPKSRSRRTNTSVSDFGDDIPYQALSSPLPSQIPARLVIPDCRNFQGYDWGLTGEECRFSTAQSTPRFVNPGGSNAPVTPAKSVCADNFFRGYGNFPNYMASTQSFKAKLRSYSAPKQRPEPGPKKRFSLNEMMESRSSLSGLRMQRSCSQVQEAINFKNAVMCKLERSSEFVREPERYYLQRKWATRWLKGLFGIKKDTENSNASNRRDKKWCSSIGSNSGRDSVALKALRALKGLVKLQALVRGYLVRKQATATLHSMQALIRAQATVRAQKARGLINKETNRFEIRARKSLERFEDTRSEQQTAPIHSRRLSAPLDTTINSIDESPKIVEVDTGTPKSRSRRTNTSVSDFGDDIPYQALSSPLPSQIPARLVIPDCRNFQGYDWGLTGEECRFSTAQSTPRFVNPGGSNAPVTPAKSVCADNFFRGYGNFPNYMASTQSFKAKLRSYSAPKQRPEPGPKKRFSLNEMMESRSSLSGLRMQRSCSQVQEAINFKNAVMCKLERSSEFVREPERYYLQRKW</sequence>
<dbReference type="InterPro" id="IPR000048">
    <property type="entry name" value="IQ_motif_EF-hand-BS"/>
</dbReference>
<comment type="similarity">
    <text evidence="2">Belongs to the IQD family.</text>
</comment>
<feature type="region of interest" description="Disordered" evidence="4">
    <location>
        <begin position="151"/>
        <end position="170"/>
    </location>
</feature>
<evidence type="ECO:0000256" key="4">
    <source>
        <dbReference type="SAM" id="MobiDB-lite"/>
    </source>
</evidence>
<dbReference type="PROSITE" id="PS50096">
    <property type="entry name" value="IQ"/>
    <property type="match status" value="2"/>
</dbReference>
<organism evidence="6 7">
    <name type="scientific">Quercus suber</name>
    <name type="common">Cork oak</name>
    <dbReference type="NCBI Taxonomy" id="58331"/>
    <lineage>
        <taxon>Eukaryota</taxon>
        <taxon>Viridiplantae</taxon>
        <taxon>Streptophyta</taxon>
        <taxon>Embryophyta</taxon>
        <taxon>Tracheophyta</taxon>
        <taxon>Spermatophyta</taxon>
        <taxon>Magnoliopsida</taxon>
        <taxon>eudicotyledons</taxon>
        <taxon>Gunneridae</taxon>
        <taxon>Pentapetalae</taxon>
        <taxon>rosids</taxon>
        <taxon>fabids</taxon>
        <taxon>Fagales</taxon>
        <taxon>Fagaceae</taxon>
        <taxon>Quercus</taxon>
    </lineage>
</organism>
<protein>
    <submittedName>
        <fullName evidence="6">Protein iq-domain 31</fullName>
    </submittedName>
</protein>
<dbReference type="SMART" id="SM00015">
    <property type="entry name" value="IQ"/>
    <property type="match status" value="2"/>
</dbReference>
<dbReference type="AlphaFoldDB" id="A0AAW0LGA5"/>
<dbReference type="Pfam" id="PF13178">
    <property type="entry name" value="DUF4005"/>
    <property type="match status" value="2"/>
</dbReference>
<dbReference type="InterPro" id="IPR025064">
    <property type="entry name" value="DUF4005"/>
</dbReference>
<evidence type="ECO:0000256" key="1">
    <source>
        <dbReference type="ARBA" id="ARBA00022860"/>
    </source>
</evidence>
<keyword evidence="7" id="KW-1185">Reference proteome</keyword>
<dbReference type="EMBL" id="PKMF04000099">
    <property type="protein sequence ID" value="KAK7850535.1"/>
    <property type="molecule type" value="Genomic_DNA"/>
</dbReference>
<accession>A0AAW0LGA5</accession>
<dbReference type="PANTHER" id="PTHR32295">
    <property type="entry name" value="IQ-DOMAIN 5-RELATED"/>
    <property type="match status" value="1"/>
</dbReference>
<feature type="domain" description="DUF4005" evidence="5">
    <location>
        <begin position="231"/>
        <end position="296"/>
    </location>
</feature>
<feature type="region of interest" description="Disordered" evidence="4">
    <location>
        <begin position="488"/>
        <end position="507"/>
    </location>
</feature>
<keyword evidence="1" id="KW-0112">Calmodulin-binding</keyword>
<proteinExistence type="inferred from homology"/>
<comment type="subunit">
    <text evidence="3">Binds to multiple calmodulin (CaM) in the presence of Ca(2+) and CaM-like proteins.</text>
</comment>
<reference evidence="6 7" key="1">
    <citation type="journal article" date="2018" name="Sci. Data">
        <title>The draft genome sequence of cork oak.</title>
        <authorList>
            <person name="Ramos A.M."/>
            <person name="Usie A."/>
            <person name="Barbosa P."/>
            <person name="Barros P.M."/>
            <person name="Capote T."/>
            <person name="Chaves I."/>
            <person name="Simoes F."/>
            <person name="Abreu I."/>
            <person name="Carrasquinho I."/>
            <person name="Faro C."/>
            <person name="Guimaraes J.B."/>
            <person name="Mendonca D."/>
            <person name="Nobrega F."/>
            <person name="Rodrigues L."/>
            <person name="Saibo N.J.M."/>
            <person name="Varela M.C."/>
            <person name="Egas C."/>
            <person name="Matos J."/>
            <person name="Miguel C.M."/>
            <person name="Oliveira M.M."/>
            <person name="Ricardo C.P."/>
            <person name="Goncalves S."/>
        </authorList>
    </citation>
    <scope>NUCLEOTIDE SEQUENCE [LARGE SCALE GENOMIC DNA]</scope>
    <source>
        <strain evidence="7">cv. HL8</strain>
    </source>
</reference>